<evidence type="ECO:0000259" key="1">
    <source>
        <dbReference type="Pfam" id="PF20200"/>
    </source>
</evidence>
<dbReference type="EMBL" id="DXFT01000121">
    <property type="protein sequence ID" value="HIX03712.1"/>
    <property type="molecule type" value="Genomic_DNA"/>
</dbReference>
<dbReference type="InterPro" id="IPR046692">
    <property type="entry name" value="DUF6562"/>
</dbReference>
<protein>
    <recommendedName>
        <fullName evidence="1">DUF6562 domain-containing protein</fullName>
    </recommendedName>
</protein>
<accession>A0A9D1V0A8</accession>
<name>A0A9D1V0A8_9BACT</name>
<dbReference type="AlphaFoldDB" id="A0A9D1V0A8"/>
<proteinExistence type="predicted"/>
<organism evidence="2 3">
    <name type="scientific">Candidatus Odoribacter faecigallinarum</name>
    <dbReference type="NCBI Taxonomy" id="2838706"/>
    <lineage>
        <taxon>Bacteria</taxon>
        <taxon>Pseudomonadati</taxon>
        <taxon>Bacteroidota</taxon>
        <taxon>Bacteroidia</taxon>
        <taxon>Bacteroidales</taxon>
        <taxon>Odoribacteraceae</taxon>
        <taxon>Odoribacter</taxon>
    </lineage>
</organism>
<feature type="domain" description="DUF6562" evidence="1">
    <location>
        <begin position="79"/>
        <end position="357"/>
    </location>
</feature>
<reference evidence="2" key="1">
    <citation type="journal article" date="2021" name="PeerJ">
        <title>Extensive microbial diversity within the chicken gut microbiome revealed by metagenomics and culture.</title>
        <authorList>
            <person name="Gilroy R."/>
            <person name="Ravi A."/>
            <person name="Getino M."/>
            <person name="Pursley I."/>
            <person name="Horton D.L."/>
            <person name="Alikhan N.F."/>
            <person name="Baker D."/>
            <person name="Gharbi K."/>
            <person name="Hall N."/>
            <person name="Watson M."/>
            <person name="Adriaenssens E.M."/>
            <person name="Foster-Nyarko E."/>
            <person name="Jarju S."/>
            <person name="Secka A."/>
            <person name="Antonio M."/>
            <person name="Oren A."/>
            <person name="Chaudhuri R.R."/>
            <person name="La Ragione R."/>
            <person name="Hildebrand F."/>
            <person name="Pallen M.J."/>
        </authorList>
    </citation>
    <scope>NUCLEOTIDE SEQUENCE</scope>
    <source>
        <strain evidence="2">23274</strain>
    </source>
</reference>
<evidence type="ECO:0000313" key="3">
    <source>
        <dbReference type="Proteomes" id="UP000824202"/>
    </source>
</evidence>
<comment type="caution">
    <text evidence="2">The sequence shown here is derived from an EMBL/GenBank/DDBJ whole genome shotgun (WGS) entry which is preliminary data.</text>
</comment>
<gene>
    <name evidence="2" type="ORF">H9863_06305</name>
</gene>
<dbReference type="Pfam" id="PF20200">
    <property type="entry name" value="DUF6562"/>
    <property type="match status" value="1"/>
</dbReference>
<dbReference type="Proteomes" id="UP000824202">
    <property type="component" value="Unassembled WGS sequence"/>
</dbReference>
<sequence>MERTIYICIVFIVWSCLGACDATIHRYPKPEVTYLVIEPNVDREQPLYYKEVVYDEEWRRTEHLLEETEALPYVPSERADMRIILDVYSGEAGTRASPGRRVERRTLLVDSDALPPQDTVQVRLPEGDYRVLAWADYVVAGKEEDWHYLTEDLTDIGTELGTYPNNTHYRSTAAGREEFSVDTRLSPEGYPVSKGTVLPSNRIPVQLERPSGRYRVVAADYGDFVQTGGSLEGMTVKVIYKQYVSVGFNVDTGEPNLFITTYSFNVQPAAIDYEGKRETSLFGDYIFTSGSNESRVLADFYFYDADGNEISHCEDILIPLKRNHETVIKGFFLTRSIGDGNGVSIDENFEGEYVVEIG</sequence>
<reference evidence="2" key="2">
    <citation type="submission" date="2021-04" db="EMBL/GenBank/DDBJ databases">
        <authorList>
            <person name="Gilroy R."/>
        </authorList>
    </citation>
    <scope>NUCLEOTIDE SEQUENCE</scope>
    <source>
        <strain evidence="2">23274</strain>
    </source>
</reference>
<evidence type="ECO:0000313" key="2">
    <source>
        <dbReference type="EMBL" id="HIX03712.1"/>
    </source>
</evidence>